<dbReference type="GO" id="GO:0005886">
    <property type="term" value="C:plasma membrane"/>
    <property type="evidence" value="ECO:0007669"/>
    <property type="project" value="TreeGrafter"/>
</dbReference>
<feature type="transmembrane region" description="Helical" evidence="7">
    <location>
        <begin position="168"/>
        <end position="188"/>
    </location>
</feature>
<keyword evidence="3 7" id="KW-0812">Transmembrane</keyword>
<comment type="subcellular location">
    <subcellularLocation>
        <location evidence="1">Membrane</location>
        <topology evidence="1">Multi-pass membrane protein</topology>
    </subcellularLocation>
</comment>
<dbReference type="GO" id="GO:0015086">
    <property type="term" value="F:cadmium ion transmembrane transporter activity"/>
    <property type="evidence" value="ECO:0007669"/>
    <property type="project" value="TreeGrafter"/>
</dbReference>
<organism evidence="8 9">
    <name type="scientific">Phenylobacterium kunshanense</name>
    <dbReference type="NCBI Taxonomy" id="1445034"/>
    <lineage>
        <taxon>Bacteria</taxon>
        <taxon>Pseudomonadati</taxon>
        <taxon>Pseudomonadota</taxon>
        <taxon>Alphaproteobacteria</taxon>
        <taxon>Caulobacterales</taxon>
        <taxon>Caulobacteraceae</taxon>
        <taxon>Phenylobacterium</taxon>
    </lineage>
</organism>
<feature type="transmembrane region" description="Helical" evidence="7">
    <location>
        <begin position="208"/>
        <end position="226"/>
    </location>
</feature>
<dbReference type="OrthoDB" id="9787548at2"/>
<dbReference type="Pfam" id="PF01566">
    <property type="entry name" value="Nramp"/>
    <property type="match status" value="1"/>
</dbReference>
<feature type="transmembrane region" description="Helical" evidence="7">
    <location>
        <begin position="268"/>
        <end position="286"/>
    </location>
</feature>
<dbReference type="InterPro" id="IPR001046">
    <property type="entry name" value="NRAMP_fam"/>
</dbReference>
<evidence type="ECO:0000256" key="3">
    <source>
        <dbReference type="ARBA" id="ARBA00022692"/>
    </source>
</evidence>
<sequence>MAPQRPCAGAGGCGLEGRVNRVDPASGERQPLLRRLGPGLITGAADDDPSGIATYSQAGAQFGLNMLWTVAFTYPLMVAIQLISARIGRVTGAGLGANLRRVFPAPVVAVLVALLFVANTINIGADIAAMGAAAQLMTGWSAAAFTVVFALGSLGLQLFVPYHRYVRLLKWLTLALFAYVGVVFTVHIDWPRVVARTLSPQIELTGPALTVIVAVFGTTISPYLFFWQSSEEVEELEANHGADLLHESAPRAEQELARIRWDTFTGMAFSNLVAFFIILTTAVTLHEAGVTDIQTSAQAAEALRPIAGPLAFALFALGIIGTGFLAVPVLAGSAAYAIGEARGWKTGLEYSPRDAGAFYAVIVAAMLLAIGVVFSPLDPIRILFWSAVLNGVISVPIMAAMMIVASRRQEMGRYVATTGQRLFGWTATGVMALAVAAMFAFML</sequence>
<reference evidence="8 9" key="1">
    <citation type="submission" date="2018-05" db="EMBL/GenBank/DDBJ databases">
        <authorList>
            <person name="Lanie J.A."/>
            <person name="Ng W.-L."/>
            <person name="Kazmierczak K.M."/>
            <person name="Andrzejewski T.M."/>
            <person name="Davidsen T.M."/>
            <person name="Wayne K.J."/>
            <person name="Tettelin H."/>
            <person name="Glass J.I."/>
            <person name="Rusch D."/>
            <person name="Podicherti R."/>
            <person name="Tsui H.-C.T."/>
            <person name="Winkler M.E."/>
        </authorList>
    </citation>
    <scope>NUCLEOTIDE SEQUENCE [LARGE SCALE GENOMIC DNA]</scope>
    <source>
        <strain evidence="8 9">BUT-10</strain>
    </source>
</reference>
<dbReference type="Proteomes" id="UP000249524">
    <property type="component" value="Unassembled WGS sequence"/>
</dbReference>
<name>A0A328B8K3_9CAUL</name>
<dbReference type="GO" id="GO:0034755">
    <property type="term" value="P:iron ion transmembrane transport"/>
    <property type="evidence" value="ECO:0007669"/>
    <property type="project" value="TreeGrafter"/>
</dbReference>
<feature type="transmembrane region" description="Helical" evidence="7">
    <location>
        <begin position="105"/>
        <end position="125"/>
    </location>
</feature>
<feature type="transmembrane region" description="Helical" evidence="7">
    <location>
        <begin position="306"/>
        <end position="336"/>
    </location>
</feature>
<keyword evidence="9" id="KW-1185">Reference proteome</keyword>
<evidence type="ECO:0000256" key="5">
    <source>
        <dbReference type="ARBA" id="ARBA00022989"/>
    </source>
</evidence>
<proteinExistence type="predicted"/>
<evidence type="ECO:0000313" key="9">
    <source>
        <dbReference type="Proteomes" id="UP000249524"/>
    </source>
</evidence>
<evidence type="ECO:0000256" key="6">
    <source>
        <dbReference type="ARBA" id="ARBA00023136"/>
    </source>
</evidence>
<dbReference type="AlphaFoldDB" id="A0A328B8K3"/>
<evidence type="ECO:0000256" key="1">
    <source>
        <dbReference type="ARBA" id="ARBA00004141"/>
    </source>
</evidence>
<feature type="transmembrane region" description="Helical" evidence="7">
    <location>
        <begin position="66"/>
        <end position="84"/>
    </location>
</feature>
<feature type="transmembrane region" description="Helical" evidence="7">
    <location>
        <begin position="382"/>
        <end position="401"/>
    </location>
</feature>
<dbReference type="PANTHER" id="PTHR11706:SF33">
    <property type="entry name" value="NATURAL RESISTANCE-ASSOCIATED MACROPHAGE PROTEIN 2"/>
    <property type="match status" value="1"/>
</dbReference>
<gene>
    <name evidence="8" type="ORF">DJ019_17060</name>
</gene>
<keyword evidence="4" id="KW-0769">Symport</keyword>
<keyword evidence="5 7" id="KW-1133">Transmembrane helix</keyword>
<feature type="transmembrane region" description="Helical" evidence="7">
    <location>
        <begin position="357"/>
        <end position="376"/>
    </location>
</feature>
<protein>
    <submittedName>
        <fullName evidence="8">Divalent metal cation transporter</fullName>
    </submittedName>
</protein>
<comment type="caution">
    <text evidence="8">The sequence shown here is derived from an EMBL/GenBank/DDBJ whole genome shotgun (WGS) entry which is preliminary data.</text>
</comment>
<dbReference type="GO" id="GO:0015293">
    <property type="term" value="F:symporter activity"/>
    <property type="evidence" value="ECO:0007669"/>
    <property type="project" value="UniProtKB-KW"/>
</dbReference>
<keyword evidence="2" id="KW-0813">Transport</keyword>
<evidence type="ECO:0000313" key="8">
    <source>
        <dbReference type="EMBL" id="RAK62985.1"/>
    </source>
</evidence>
<keyword evidence="6 7" id="KW-0472">Membrane</keyword>
<accession>A0A328B8K3</accession>
<feature type="transmembrane region" description="Helical" evidence="7">
    <location>
        <begin position="422"/>
        <end position="442"/>
    </location>
</feature>
<dbReference type="GO" id="GO:0005384">
    <property type="term" value="F:manganese ion transmembrane transporter activity"/>
    <property type="evidence" value="ECO:0007669"/>
    <property type="project" value="TreeGrafter"/>
</dbReference>
<feature type="transmembrane region" description="Helical" evidence="7">
    <location>
        <begin position="137"/>
        <end position="156"/>
    </location>
</feature>
<dbReference type="EMBL" id="QFYS01000009">
    <property type="protein sequence ID" value="RAK62985.1"/>
    <property type="molecule type" value="Genomic_DNA"/>
</dbReference>
<evidence type="ECO:0000256" key="2">
    <source>
        <dbReference type="ARBA" id="ARBA00022448"/>
    </source>
</evidence>
<evidence type="ECO:0000256" key="4">
    <source>
        <dbReference type="ARBA" id="ARBA00022847"/>
    </source>
</evidence>
<dbReference type="PANTHER" id="PTHR11706">
    <property type="entry name" value="SOLUTE CARRIER PROTEIN FAMILY 11 MEMBER"/>
    <property type="match status" value="1"/>
</dbReference>
<evidence type="ECO:0000256" key="7">
    <source>
        <dbReference type="SAM" id="Phobius"/>
    </source>
</evidence>